<keyword evidence="4" id="KW-1185">Reference proteome</keyword>
<dbReference type="Pfam" id="PF13286">
    <property type="entry name" value="HD_assoc"/>
    <property type="match status" value="1"/>
</dbReference>
<dbReference type="Proteomes" id="UP000830055">
    <property type="component" value="Chromosome"/>
</dbReference>
<keyword evidence="1" id="KW-0378">Hydrolase</keyword>
<feature type="domain" description="HD" evidence="2">
    <location>
        <begin position="86"/>
        <end position="232"/>
    </location>
</feature>
<dbReference type="CDD" id="cd00077">
    <property type="entry name" value="HDc"/>
    <property type="match status" value="1"/>
</dbReference>
<dbReference type="InterPro" id="IPR006674">
    <property type="entry name" value="HD_domain"/>
</dbReference>
<dbReference type="PROSITE" id="PS51831">
    <property type="entry name" value="HD"/>
    <property type="match status" value="1"/>
</dbReference>
<reference evidence="3 4" key="1">
    <citation type="submission" date="2022-01" db="EMBL/GenBank/DDBJ databases">
        <title>Desulfofustis limnae sp. nov., a novel mesophilic sulfate-reducing bacterium isolated from marsh soil.</title>
        <authorList>
            <person name="Watanabe M."/>
            <person name="Takahashi A."/>
            <person name="Kojima H."/>
            <person name="Fukui M."/>
        </authorList>
    </citation>
    <scope>NUCLEOTIDE SEQUENCE [LARGE SCALE GENOMIC DNA]</scope>
    <source>
        <strain evidence="3 4">PPLL</strain>
    </source>
</reference>
<proteinExistence type="predicted"/>
<dbReference type="InterPro" id="IPR003607">
    <property type="entry name" value="HD/PDEase_dom"/>
</dbReference>
<organism evidence="3 4">
    <name type="scientific">Desulfofustis limnaeus</name>
    <dbReference type="NCBI Taxonomy" id="2740163"/>
    <lineage>
        <taxon>Bacteria</taxon>
        <taxon>Pseudomonadati</taxon>
        <taxon>Thermodesulfobacteriota</taxon>
        <taxon>Desulfobulbia</taxon>
        <taxon>Desulfobulbales</taxon>
        <taxon>Desulfocapsaceae</taxon>
        <taxon>Desulfofustis</taxon>
    </lineage>
</organism>
<evidence type="ECO:0000313" key="4">
    <source>
        <dbReference type="Proteomes" id="UP000830055"/>
    </source>
</evidence>
<name>A0ABM7W5X5_9BACT</name>
<dbReference type="RefSeq" id="WP_284153432.1">
    <property type="nucleotide sequence ID" value="NZ_AP025516.1"/>
</dbReference>
<dbReference type="PANTHER" id="PTHR35795:SF1">
    <property type="entry name" value="BIS(5'-NUCLEOSYL)-TETRAPHOSPHATASE, SYMMETRICAL"/>
    <property type="match status" value="1"/>
</dbReference>
<dbReference type="Gene3D" id="1.10.3210.10">
    <property type="entry name" value="Hypothetical protein af1432"/>
    <property type="match status" value="1"/>
</dbReference>
<sequence>MTMSDTDPQESVFERLDTLGAEETARLSPAAAFSRDGRRRAVEERIGYRQQFALDADRILHSRAYTRYIDKTQVFCLIDNDHITHRVLHVQLVSRIARTIGRFLRLNEDLIEAISLGHDIGHPPFGHAGEHFLAKLCQRHGLQPFQHNIQSVRALDRLERKGRGWNLTLQTLDGILCHDGETHTYRLSPEPLTDFAELDRKIRAKAADPKHELRPMTLEACVVRLADTIAYIGRDIEDAIVLGLIRRDDVPSRCRERLGATNGSIVYNLVTDLITHSRVAAPGTERPSGSYYIGFSEPVAEALDELKRFNYRCIYLTPETQKHMPLIESCYQSLFAFYLKHLENGRAAELDVDLMGDLEESYTSRQPAAARVRDFIAGMTDDYFLTQARSIGCPIPQRQ</sequence>
<evidence type="ECO:0000259" key="2">
    <source>
        <dbReference type="PROSITE" id="PS51831"/>
    </source>
</evidence>
<evidence type="ECO:0000313" key="3">
    <source>
        <dbReference type="EMBL" id="BDD86339.1"/>
    </source>
</evidence>
<dbReference type="EMBL" id="AP025516">
    <property type="protein sequence ID" value="BDD86339.1"/>
    <property type="molecule type" value="Genomic_DNA"/>
</dbReference>
<evidence type="ECO:0000256" key="1">
    <source>
        <dbReference type="ARBA" id="ARBA00022801"/>
    </source>
</evidence>
<dbReference type="InterPro" id="IPR051094">
    <property type="entry name" value="Diverse_Catalytic_Enzymes"/>
</dbReference>
<dbReference type="Pfam" id="PF01966">
    <property type="entry name" value="HD"/>
    <property type="match status" value="1"/>
</dbReference>
<dbReference type="InterPro" id="IPR026875">
    <property type="entry name" value="PHydrolase_assoc_dom"/>
</dbReference>
<dbReference type="SMART" id="SM00471">
    <property type="entry name" value="HDc"/>
    <property type="match status" value="1"/>
</dbReference>
<gene>
    <name evidence="3" type="ORF">DPPLL_07040</name>
</gene>
<dbReference type="PANTHER" id="PTHR35795">
    <property type="entry name" value="SLR1885 PROTEIN"/>
    <property type="match status" value="1"/>
</dbReference>
<accession>A0ABM7W5X5</accession>
<dbReference type="SUPFAM" id="SSF109604">
    <property type="entry name" value="HD-domain/PDEase-like"/>
    <property type="match status" value="1"/>
</dbReference>
<protein>
    <submittedName>
        <fullName evidence="3">Deoxyguanosinetriphosphate triphosphohydrolase-like protein</fullName>
    </submittedName>
</protein>